<evidence type="ECO:0000313" key="1">
    <source>
        <dbReference type="EMBL" id="ACQ80345.1"/>
    </source>
</evidence>
<dbReference type="OrthoDB" id="242138at2"/>
<dbReference type="KEGG" id="bcv:Bcav_2092"/>
<dbReference type="HOGENOM" id="CLU_044180_2_1_11"/>
<dbReference type="RefSeq" id="WP_015882585.1">
    <property type="nucleotide sequence ID" value="NC_012669.1"/>
</dbReference>
<name>C5C6D9_BEUC1</name>
<reference evidence="1 2" key="1">
    <citation type="journal article" date="2009" name="Stand. Genomic Sci.">
        <title>Complete genome sequence of Beutenbergia cavernae type strain (HKI 0122).</title>
        <authorList>
            <person name="Land M."/>
            <person name="Pukall R."/>
            <person name="Abt B."/>
            <person name="Goker M."/>
            <person name="Rohde M."/>
            <person name="Glavina Del Rio T."/>
            <person name="Tice H."/>
            <person name="Copeland A."/>
            <person name="Cheng J.F."/>
            <person name="Lucas S."/>
            <person name="Chen F."/>
            <person name="Nolan M."/>
            <person name="Bruce D."/>
            <person name="Goodwin L."/>
            <person name="Pitluck S."/>
            <person name="Ivanova N."/>
            <person name="Mavromatis K."/>
            <person name="Ovchinnikova G."/>
            <person name="Pati A."/>
            <person name="Chen A."/>
            <person name="Palaniappan K."/>
            <person name="Hauser L."/>
            <person name="Chang Y.J."/>
            <person name="Jefferies C.C."/>
            <person name="Saunders E."/>
            <person name="Brettin T."/>
            <person name="Detter J.C."/>
            <person name="Han C."/>
            <person name="Chain P."/>
            <person name="Bristow J."/>
            <person name="Eisen J.A."/>
            <person name="Markowitz V."/>
            <person name="Hugenholtz P."/>
            <person name="Kyrpides N.C."/>
            <person name="Klenk H.P."/>
            <person name="Lapidus A."/>
        </authorList>
    </citation>
    <scope>NUCLEOTIDE SEQUENCE [LARGE SCALE GENOMIC DNA]</scope>
    <source>
        <strain evidence="2">ATCC BAA-8 / DSM 12333 / NBRC 16432</strain>
    </source>
</reference>
<dbReference type="Proteomes" id="UP000007962">
    <property type="component" value="Chromosome"/>
</dbReference>
<organism evidence="1 2">
    <name type="scientific">Beutenbergia cavernae (strain ATCC BAA-8 / DSM 12333 / CCUG 43141 / JCM 11478 / NBRC 16432 / NCIMB 13614 / HKI 0122)</name>
    <dbReference type="NCBI Taxonomy" id="471853"/>
    <lineage>
        <taxon>Bacteria</taxon>
        <taxon>Bacillati</taxon>
        <taxon>Actinomycetota</taxon>
        <taxon>Actinomycetes</taxon>
        <taxon>Micrococcales</taxon>
        <taxon>Beutenbergiaceae</taxon>
        <taxon>Beutenbergia</taxon>
    </lineage>
</organism>
<sequence>MTLHTDIPTTAEITALWDVRSPAAVTLYVPTDPASTGEAERIEFRNLARQALSQLERAGRTERDAVAERLDHLHDDSEFWRYQARTLAVFATPDQTSAFRLPNRLAPFAGGGSRFFVKPLLRAVTFPQTAFVLALAIGSARVLETIPDAAPELVDVAGMPADLVTAMGPGALDDAPPPRRLTRAEGRDVRVHQYARQVEQALRTFLHGRGAPLVLAATEPMASAFRAVCHYPALAPGTVQGSPEALTDTELVAAAREHLDAWYASQLAALRATFEDRTGAGRTAQDVAEIARLVTEGAVETLFVDVDAVLPGNLDDAGQVTFTEGGEGAVYGIVDEIARRAWDTGARLLAVRREDVPGGGDAAAILRYAPSSS</sequence>
<keyword evidence="2" id="KW-1185">Reference proteome</keyword>
<dbReference type="AlphaFoldDB" id="C5C6D9"/>
<dbReference type="EMBL" id="CP001618">
    <property type="protein sequence ID" value="ACQ80345.1"/>
    <property type="molecule type" value="Genomic_DNA"/>
</dbReference>
<dbReference type="eggNOG" id="COG1503">
    <property type="taxonomic scope" value="Bacteria"/>
</dbReference>
<dbReference type="STRING" id="471853.Bcav_2092"/>
<protein>
    <submittedName>
        <fullName evidence="1">Uncharacterized protein</fullName>
    </submittedName>
</protein>
<evidence type="ECO:0000313" key="2">
    <source>
        <dbReference type="Proteomes" id="UP000007962"/>
    </source>
</evidence>
<dbReference type="Pfam" id="PF18855">
    <property type="entry name" value="baeRF_family11"/>
    <property type="match status" value="1"/>
</dbReference>
<gene>
    <name evidence="1" type="ordered locus">Bcav_2092</name>
</gene>
<dbReference type="InterPro" id="IPR041638">
    <property type="entry name" value="BaeRF_family11"/>
</dbReference>
<accession>C5C6D9</accession>
<proteinExistence type="predicted"/>